<keyword evidence="6 12" id="KW-0067">ATP-binding</keyword>
<organism evidence="12">
    <name type="scientific">Thiolapillus brandeum</name>
    <dbReference type="NCBI Taxonomy" id="1076588"/>
    <lineage>
        <taxon>Bacteria</taxon>
        <taxon>Pseudomonadati</taxon>
        <taxon>Pseudomonadota</taxon>
        <taxon>Gammaproteobacteria</taxon>
        <taxon>Chromatiales</taxon>
        <taxon>Sedimenticolaceae</taxon>
        <taxon>Thiolapillus</taxon>
    </lineage>
</organism>
<dbReference type="SUPFAM" id="SSF50331">
    <property type="entry name" value="MOP-like"/>
    <property type="match status" value="1"/>
</dbReference>
<dbReference type="PROSITE" id="PS50893">
    <property type="entry name" value="ABC_TRANSPORTER_2"/>
    <property type="match status" value="1"/>
</dbReference>
<keyword evidence="2" id="KW-1003">Cell membrane</keyword>
<dbReference type="InterPro" id="IPR050334">
    <property type="entry name" value="Molybdenum_import_ModC"/>
</dbReference>
<dbReference type="Proteomes" id="UP000886339">
    <property type="component" value="Unassembled WGS sequence"/>
</dbReference>
<dbReference type="InterPro" id="IPR017871">
    <property type="entry name" value="ABC_transporter-like_CS"/>
</dbReference>
<dbReference type="SMART" id="SM00382">
    <property type="entry name" value="AAA"/>
    <property type="match status" value="1"/>
</dbReference>
<evidence type="ECO:0000256" key="4">
    <source>
        <dbReference type="ARBA" id="ARBA00022519"/>
    </source>
</evidence>
<reference evidence="12" key="1">
    <citation type="journal article" date="2020" name="mSystems">
        <title>Genome- and Community-Level Interaction Insights into Carbon Utilization and Element Cycling Functions of Hydrothermarchaeota in Hydrothermal Sediment.</title>
        <authorList>
            <person name="Zhou Z."/>
            <person name="Liu Y."/>
            <person name="Xu W."/>
            <person name="Pan J."/>
            <person name="Luo Z.H."/>
            <person name="Li M."/>
        </authorList>
    </citation>
    <scope>NUCLEOTIDE SEQUENCE [LARGE SCALE GENOMIC DNA]</scope>
    <source>
        <strain evidence="12">HyVt-458</strain>
    </source>
</reference>
<dbReference type="EMBL" id="DRLF01000365">
    <property type="protein sequence ID" value="HEC07297.1"/>
    <property type="molecule type" value="Genomic_DNA"/>
</dbReference>
<dbReference type="SUPFAM" id="SSF52540">
    <property type="entry name" value="P-loop containing nucleoside triphosphate hydrolases"/>
    <property type="match status" value="1"/>
</dbReference>
<dbReference type="PROSITE" id="PS51866">
    <property type="entry name" value="MOP"/>
    <property type="match status" value="1"/>
</dbReference>
<dbReference type="Gene3D" id="3.40.50.300">
    <property type="entry name" value="P-loop containing nucleotide triphosphate hydrolases"/>
    <property type="match status" value="1"/>
</dbReference>
<dbReference type="InterPro" id="IPR003439">
    <property type="entry name" value="ABC_transporter-like_ATP-bd"/>
</dbReference>
<accession>A0A831RWE2</accession>
<evidence type="ECO:0000313" key="12">
    <source>
        <dbReference type="EMBL" id="HEC07297.1"/>
    </source>
</evidence>
<sequence>MSIQVSLKLEKEGFLLDVDLGIPARGITALFGPSGCGKTTLLRAIAGLEPKARGVLRMGGQVWQDGDCFLPPHRRPLGYVFQEASLFPHLNVRKNLEYGLRRVPADQRRVSLDNAIDLLDIGQLLMRKPRQLSGGERQRVAIARALAVSPKLLLMDEPLAALDVLRKQEILPHLESLHARLDIPVIYVSHSPDEVARLADHLVLMEQGRISASGPIADMLTRVDLPLARGNDAEALIEARVAEHDDTYALTCLDFPGGRFTVARKDLAIGTVVRLRVIARDVSLTLARQTDTSILNIFPAIVDEIVPTGDSQVTVKLQVGGIPLLSRITRKSAALLELQPGKSVYAQAKTVALLA</sequence>
<keyword evidence="5" id="KW-0547">Nucleotide-binding</keyword>
<proteinExistence type="predicted"/>
<dbReference type="PANTHER" id="PTHR43514:SF10">
    <property type="entry name" value="MOLYBDENUM IMPORT ATP-BINDING PROTEIN MODC 2"/>
    <property type="match status" value="1"/>
</dbReference>
<evidence type="ECO:0000256" key="9">
    <source>
        <dbReference type="PROSITE-ProRule" id="PRU01213"/>
    </source>
</evidence>
<dbReference type="Pfam" id="PF03459">
    <property type="entry name" value="TOBE"/>
    <property type="match status" value="1"/>
</dbReference>
<dbReference type="GO" id="GO:0016020">
    <property type="term" value="C:membrane"/>
    <property type="evidence" value="ECO:0007669"/>
    <property type="project" value="InterPro"/>
</dbReference>
<dbReference type="GO" id="GO:0140359">
    <property type="term" value="F:ABC-type transporter activity"/>
    <property type="evidence" value="ECO:0007669"/>
    <property type="project" value="InterPro"/>
</dbReference>
<keyword evidence="1" id="KW-0813">Transport</keyword>
<dbReference type="InterPro" id="IPR004606">
    <property type="entry name" value="Mop_domain"/>
</dbReference>
<keyword evidence="4" id="KW-0997">Cell inner membrane</keyword>
<name>A0A831RWE2_9GAMM</name>
<feature type="domain" description="Mop" evidence="11">
    <location>
        <begin position="291"/>
        <end position="355"/>
    </location>
</feature>
<dbReference type="InterPro" id="IPR011868">
    <property type="entry name" value="ModC_ABC_ATP-bd"/>
</dbReference>
<evidence type="ECO:0000256" key="3">
    <source>
        <dbReference type="ARBA" id="ARBA00022505"/>
    </source>
</evidence>
<evidence type="ECO:0000259" key="11">
    <source>
        <dbReference type="PROSITE" id="PS51866"/>
    </source>
</evidence>
<dbReference type="AlphaFoldDB" id="A0A831RWE2"/>
<dbReference type="InterPro" id="IPR003593">
    <property type="entry name" value="AAA+_ATPase"/>
</dbReference>
<keyword evidence="7" id="KW-1278">Translocase</keyword>
<evidence type="ECO:0000256" key="1">
    <source>
        <dbReference type="ARBA" id="ARBA00022448"/>
    </source>
</evidence>
<evidence type="ECO:0000256" key="5">
    <source>
        <dbReference type="ARBA" id="ARBA00022741"/>
    </source>
</evidence>
<dbReference type="InterPro" id="IPR005116">
    <property type="entry name" value="Transp-assoc_OB_typ1"/>
</dbReference>
<evidence type="ECO:0000259" key="10">
    <source>
        <dbReference type="PROSITE" id="PS50893"/>
    </source>
</evidence>
<evidence type="ECO:0000256" key="8">
    <source>
        <dbReference type="ARBA" id="ARBA00023136"/>
    </source>
</evidence>
<dbReference type="GO" id="GO:0005524">
    <property type="term" value="F:ATP binding"/>
    <property type="evidence" value="ECO:0007669"/>
    <property type="project" value="UniProtKB-KW"/>
</dbReference>
<protein>
    <submittedName>
        <fullName evidence="12">Molybdenum ABC transporter ATP-binding protein</fullName>
    </submittedName>
</protein>
<dbReference type="PROSITE" id="PS00211">
    <property type="entry name" value="ABC_TRANSPORTER_1"/>
    <property type="match status" value="1"/>
</dbReference>
<dbReference type="InterPro" id="IPR008995">
    <property type="entry name" value="Mo/tungstate-bd_C_term_dom"/>
</dbReference>
<dbReference type="Gene3D" id="2.40.50.100">
    <property type="match status" value="1"/>
</dbReference>
<evidence type="ECO:0000256" key="6">
    <source>
        <dbReference type="ARBA" id="ARBA00022840"/>
    </source>
</evidence>
<dbReference type="Pfam" id="PF00005">
    <property type="entry name" value="ABC_tran"/>
    <property type="match status" value="1"/>
</dbReference>
<comment type="caution">
    <text evidence="12">The sequence shown here is derived from an EMBL/GenBank/DDBJ whole genome shotgun (WGS) entry which is preliminary data.</text>
</comment>
<evidence type="ECO:0000256" key="7">
    <source>
        <dbReference type="ARBA" id="ARBA00022967"/>
    </source>
</evidence>
<dbReference type="GO" id="GO:0015098">
    <property type="term" value="F:molybdate ion transmembrane transporter activity"/>
    <property type="evidence" value="ECO:0007669"/>
    <property type="project" value="InterPro"/>
</dbReference>
<feature type="domain" description="ABC transporter" evidence="10">
    <location>
        <begin position="1"/>
        <end position="232"/>
    </location>
</feature>
<dbReference type="GO" id="GO:0016887">
    <property type="term" value="F:ATP hydrolysis activity"/>
    <property type="evidence" value="ECO:0007669"/>
    <property type="project" value="InterPro"/>
</dbReference>
<keyword evidence="3 9" id="KW-0500">Molybdenum</keyword>
<keyword evidence="8" id="KW-0472">Membrane</keyword>
<evidence type="ECO:0000256" key="2">
    <source>
        <dbReference type="ARBA" id="ARBA00022475"/>
    </source>
</evidence>
<dbReference type="PANTHER" id="PTHR43514">
    <property type="entry name" value="ABC TRANSPORTER I FAMILY MEMBER 10"/>
    <property type="match status" value="1"/>
</dbReference>
<gene>
    <name evidence="12" type="primary">modC</name>
    <name evidence="12" type="ORF">ENJ12_10615</name>
</gene>
<dbReference type="NCBIfam" id="TIGR02142">
    <property type="entry name" value="modC_ABC"/>
    <property type="match status" value="1"/>
</dbReference>
<dbReference type="InterPro" id="IPR027417">
    <property type="entry name" value="P-loop_NTPase"/>
</dbReference>